<dbReference type="InterPro" id="IPR036875">
    <property type="entry name" value="Znf_CCHC_sf"/>
</dbReference>
<dbReference type="GO" id="GO:0015074">
    <property type="term" value="P:DNA integration"/>
    <property type="evidence" value="ECO:0007669"/>
    <property type="project" value="InterPro"/>
</dbReference>
<dbReference type="Proteomes" id="UP000053237">
    <property type="component" value="Unassembled WGS sequence"/>
</dbReference>
<dbReference type="AlphaFoldDB" id="A0A024FWC3"/>
<keyword evidence="2" id="KW-0863">Zinc-finger</keyword>
<evidence type="ECO:0000259" key="4">
    <source>
        <dbReference type="PROSITE" id="PS50994"/>
    </source>
</evidence>
<evidence type="ECO:0008006" key="7">
    <source>
        <dbReference type="Google" id="ProtNLM"/>
    </source>
</evidence>
<dbReference type="InterPro" id="IPR012337">
    <property type="entry name" value="RNaseH-like_sf"/>
</dbReference>
<name>A0A024FWC3_9STRA</name>
<dbReference type="GO" id="GO:0006508">
    <property type="term" value="P:proteolysis"/>
    <property type="evidence" value="ECO:0007669"/>
    <property type="project" value="UniProtKB-KW"/>
</dbReference>
<dbReference type="Pfam" id="PF00098">
    <property type="entry name" value="zf-CCHC"/>
    <property type="match status" value="1"/>
</dbReference>
<dbReference type="Gene3D" id="3.30.420.10">
    <property type="entry name" value="Ribonuclease H-like superfamily/Ribonuclease H"/>
    <property type="match status" value="1"/>
</dbReference>
<keyword evidence="6" id="KW-1185">Reference proteome</keyword>
<dbReference type="InterPro" id="IPR001878">
    <property type="entry name" value="Znf_CCHC"/>
</dbReference>
<dbReference type="GO" id="GO:0008233">
    <property type="term" value="F:peptidase activity"/>
    <property type="evidence" value="ECO:0007669"/>
    <property type="project" value="UniProtKB-KW"/>
</dbReference>
<dbReference type="PANTHER" id="PTHR42648">
    <property type="entry name" value="TRANSPOSASE, PUTATIVE-RELATED"/>
    <property type="match status" value="1"/>
</dbReference>
<evidence type="ECO:0000313" key="5">
    <source>
        <dbReference type="EMBL" id="CCI11341.1"/>
    </source>
</evidence>
<dbReference type="SUPFAM" id="SSF53098">
    <property type="entry name" value="Ribonuclease H-like"/>
    <property type="match status" value="1"/>
</dbReference>
<evidence type="ECO:0000259" key="3">
    <source>
        <dbReference type="PROSITE" id="PS50158"/>
    </source>
</evidence>
<evidence type="ECO:0000256" key="1">
    <source>
        <dbReference type="ARBA" id="ARBA00022670"/>
    </source>
</evidence>
<dbReference type="InterPro" id="IPR039537">
    <property type="entry name" value="Retrotran_Ty1/copia-like"/>
</dbReference>
<dbReference type="GO" id="GO:0008270">
    <property type="term" value="F:zinc ion binding"/>
    <property type="evidence" value="ECO:0007669"/>
    <property type="project" value="UniProtKB-KW"/>
</dbReference>
<evidence type="ECO:0000313" key="6">
    <source>
        <dbReference type="Proteomes" id="UP000053237"/>
    </source>
</evidence>
<dbReference type="PROSITE" id="PS50158">
    <property type="entry name" value="ZF_CCHC"/>
    <property type="match status" value="1"/>
</dbReference>
<feature type="domain" description="CCHC-type" evidence="3">
    <location>
        <begin position="54"/>
        <end position="68"/>
    </location>
</feature>
<keyword evidence="1" id="KW-0645">Protease</keyword>
<keyword evidence="2" id="KW-0479">Metal-binding</keyword>
<dbReference type="PROSITE" id="PS50994">
    <property type="entry name" value="INTEGRASE"/>
    <property type="match status" value="1"/>
</dbReference>
<keyword evidence="1" id="KW-0378">Hydrolase</keyword>
<gene>
    <name evidence="5" type="ORF">BN9_127610</name>
</gene>
<proteinExistence type="predicted"/>
<dbReference type="OrthoDB" id="413361at2759"/>
<dbReference type="PANTHER" id="PTHR42648:SF28">
    <property type="entry name" value="TRANSPOSON-ENCODED PROTEIN WITH RIBONUCLEASE H-LIKE AND RETROVIRUS ZINC FINGER-LIKE DOMAINS"/>
    <property type="match status" value="1"/>
</dbReference>
<evidence type="ECO:0000256" key="2">
    <source>
        <dbReference type="PROSITE-ProRule" id="PRU00047"/>
    </source>
</evidence>
<feature type="domain" description="Integrase catalytic" evidence="4">
    <location>
        <begin position="296"/>
        <end position="465"/>
    </location>
</feature>
<dbReference type="Pfam" id="PF25597">
    <property type="entry name" value="SH3_retrovirus"/>
    <property type="match status" value="1"/>
</dbReference>
<dbReference type="InterPro" id="IPR036397">
    <property type="entry name" value="RNaseH_sf"/>
</dbReference>
<dbReference type="InterPro" id="IPR054722">
    <property type="entry name" value="PolX-like_BBD"/>
</dbReference>
<organism evidence="5 6">
    <name type="scientific">Albugo candida</name>
    <dbReference type="NCBI Taxonomy" id="65357"/>
    <lineage>
        <taxon>Eukaryota</taxon>
        <taxon>Sar</taxon>
        <taxon>Stramenopiles</taxon>
        <taxon>Oomycota</taxon>
        <taxon>Peronosporomycetes</taxon>
        <taxon>Albuginales</taxon>
        <taxon>Albuginaceae</taxon>
        <taxon>Albugo</taxon>
    </lineage>
</organism>
<dbReference type="EMBL" id="CAIX01000948">
    <property type="protein sequence ID" value="CCI11341.1"/>
    <property type="molecule type" value="Genomic_DNA"/>
</dbReference>
<dbReference type="InParanoid" id="A0A024FWC3"/>
<protein>
    <recommendedName>
        <fullName evidence="7">Integrase catalytic domain-containing protein</fullName>
    </recommendedName>
</protein>
<sequence length="543" mass="61238">MRDDSRRQAEELCHFAQLMDSETISDAPREPKKFSRDRIGAIREFKPKKRMNYYNCGKSGHMKKDCRNQSSSSSKDIVLGIGCKNNTLEQAKKVWILDSGSSRHLVTDENMLQNRKECTESCILPNGKEMKLGWTGSAKIIATVNGLPRNVLLNDVQNSEHLPWNIVSYGKSEAKGCKLAYREDGSRVVRHTADGAIVFEVNMVKNVLVIETEGRERVSSVMDILASIESVDDANKQTGSLLHFHQQFGHLNYDNIERIAKLPESGIEIDDHRRLKCLTCAESKQTKNRQSRKDTGINSPTERIGGVICSDLKGPITPQDRRGNRYLVNFIDYKSNYCRVFLAKTKNEAATKFQDFLTYFEKQFDCKIHVLRTDGGAEYKNVDIFCKKKGVRRQISEAENQASNGKAKRMHRTVMNLVRSMIFGNSMALYFWGDAAEYATYILNRSPTRANKGRRSPLKVLTGKNTSLADVVTFGSPCSVRIRTGKKSLAKRSEEGIVIGKCDETKGYKVFLPKSKTVIITQHISNVESTMEGANRFGNSKGR</sequence>
<accession>A0A024FWC3</accession>
<reference evidence="5 6" key="1">
    <citation type="submission" date="2012-05" db="EMBL/GenBank/DDBJ databases">
        <title>Recombination and specialization in a pathogen metapopulation.</title>
        <authorList>
            <person name="Gardiner A."/>
            <person name="Kemen E."/>
            <person name="Schultz-Larsen T."/>
            <person name="MacLean D."/>
            <person name="Van Oosterhout C."/>
            <person name="Jones J.D.G."/>
        </authorList>
    </citation>
    <scope>NUCLEOTIDE SEQUENCE [LARGE SCALE GENOMIC DNA]</scope>
    <source>
        <strain evidence="5 6">Ac Nc2</strain>
    </source>
</reference>
<dbReference type="SUPFAM" id="SSF57756">
    <property type="entry name" value="Retrovirus zinc finger-like domains"/>
    <property type="match status" value="1"/>
</dbReference>
<dbReference type="GO" id="GO:0003676">
    <property type="term" value="F:nucleic acid binding"/>
    <property type="evidence" value="ECO:0007669"/>
    <property type="project" value="InterPro"/>
</dbReference>
<dbReference type="Gene3D" id="4.10.60.10">
    <property type="entry name" value="Zinc finger, CCHC-type"/>
    <property type="match status" value="1"/>
</dbReference>
<keyword evidence="2" id="KW-0862">Zinc</keyword>
<dbReference type="Pfam" id="PF22936">
    <property type="entry name" value="Pol_BBD"/>
    <property type="match status" value="1"/>
</dbReference>
<dbReference type="InterPro" id="IPR057670">
    <property type="entry name" value="SH3_retrovirus"/>
</dbReference>
<comment type="caution">
    <text evidence="5">The sequence shown here is derived from an EMBL/GenBank/DDBJ whole genome shotgun (WGS) entry which is preliminary data.</text>
</comment>
<dbReference type="InterPro" id="IPR001584">
    <property type="entry name" value="Integrase_cat-core"/>
</dbReference>
<dbReference type="STRING" id="65357.A0A024FWC3"/>